<dbReference type="EMBL" id="CP001843">
    <property type="protein sequence ID" value="AEF85154.1"/>
    <property type="molecule type" value="Genomic_DNA"/>
</dbReference>
<dbReference type="OrthoDB" id="371363at2"/>
<proteinExistence type="predicted"/>
<accession>F5YP88</accession>
<dbReference type="PANTHER" id="PTHR43252:SF6">
    <property type="entry name" value="NEGATIVE TRANSCRIPTION REGULATOR PADR"/>
    <property type="match status" value="1"/>
</dbReference>
<sequence>MKNEVRTLKYAILGLLSREPMTGYDLSKEFSHGLLRYWNATHSQIYPELKKLVDEALVVFDVVSQGKLEKKLYTLTKPGQDEFLQWLTRDEPMELNTKDVFKLRLYFSGSMSDANLLTQLESQLKVRRERYAIRLEKSYDEIDPTLLSRADRGDYLALELTIYREQADIQWFERSIALLKRIMDS</sequence>
<dbReference type="InterPro" id="IPR036388">
    <property type="entry name" value="WH-like_DNA-bd_sf"/>
</dbReference>
<dbReference type="Gene3D" id="6.10.140.190">
    <property type="match status" value="1"/>
</dbReference>
<name>F5YP88_TREPZ</name>
<evidence type="ECO:0000313" key="3">
    <source>
        <dbReference type="EMBL" id="AEF85154.1"/>
    </source>
</evidence>
<reference evidence="4" key="1">
    <citation type="submission" date="2009-12" db="EMBL/GenBank/DDBJ databases">
        <title>Complete sequence of Treponema primitia strain ZAS-2.</title>
        <authorList>
            <person name="Tetu S.G."/>
            <person name="Matson E."/>
            <person name="Ren Q."/>
            <person name="Seshadri R."/>
            <person name="Elbourne L."/>
            <person name="Hassan K.A."/>
            <person name="Durkin A."/>
            <person name="Radune D."/>
            <person name="Mohamoud Y."/>
            <person name="Shay R."/>
            <person name="Jin S."/>
            <person name="Zhang X."/>
            <person name="Lucey K."/>
            <person name="Ballor N.R."/>
            <person name="Ottesen E."/>
            <person name="Rosenthal R."/>
            <person name="Allen A."/>
            <person name="Leadbetter J.R."/>
            <person name="Paulsen I.T."/>
        </authorList>
    </citation>
    <scope>NUCLEOTIDE SEQUENCE [LARGE SCALE GENOMIC DNA]</scope>
    <source>
        <strain evidence="4">ATCC BAA-887 / DSM 12427 / ZAS-2</strain>
    </source>
</reference>
<dbReference type="Gene3D" id="1.10.10.10">
    <property type="entry name" value="Winged helix-like DNA-binding domain superfamily/Winged helix DNA-binding domain"/>
    <property type="match status" value="1"/>
</dbReference>
<dbReference type="Pfam" id="PF10400">
    <property type="entry name" value="Vir_act_alpha_C"/>
    <property type="match status" value="1"/>
</dbReference>
<dbReference type="AlphaFoldDB" id="F5YP88"/>
<feature type="domain" description="Transcription regulator PadR N-terminal" evidence="1">
    <location>
        <begin position="12"/>
        <end position="83"/>
    </location>
</feature>
<feature type="domain" description="Transcription regulator PadR C-terminal" evidence="2">
    <location>
        <begin position="98"/>
        <end position="180"/>
    </location>
</feature>
<dbReference type="InterPro" id="IPR005149">
    <property type="entry name" value="Tscrpt_reg_PadR_N"/>
</dbReference>
<dbReference type="STRING" id="545694.TREPR_2907"/>
<evidence type="ECO:0000259" key="1">
    <source>
        <dbReference type="Pfam" id="PF03551"/>
    </source>
</evidence>
<dbReference type="SUPFAM" id="SSF46785">
    <property type="entry name" value="Winged helix' DNA-binding domain"/>
    <property type="match status" value="1"/>
</dbReference>
<organism evidence="3 4">
    <name type="scientific">Treponema primitia (strain ATCC BAA-887 / DSM 12427 / ZAS-2)</name>
    <dbReference type="NCBI Taxonomy" id="545694"/>
    <lineage>
        <taxon>Bacteria</taxon>
        <taxon>Pseudomonadati</taxon>
        <taxon>Spirochaetota</taxon>
        <taxon>Spirochaetia</taxon>
        <taxon>Spirochaetales</taxon>
        <taxon>Treponemataceae</taxon>
        <taxon>Treponema</taxon>
    </lineage>
</organism>
<protein>
    <submittedName>
        <fullName evidence="3">PadR</fullName>
    </submittedName>
</protein>
<evidence type="ECO:0000313" key="4">
    <source>
        <dbReference type="Proteomes" id="UP000009223"/>
    </source>
</evidence>
<dbReference type="Pfam" id="PF03551">
    <property type="entry name" value="PadR"/>
    <property type="match status" value="1"/>
</dbReference>
<dbReference type="InterPro" id="IPR018309">
    <property type="entry name" value="Tscrpt_reg_PadR_C"/>
</dbReference>
<dbReference type="InterPro" id="IPR036390">
    <property type="entry name" value="WH_DNA-bd_sf"/>
</dbReference>
<reference evidence="3 4" key="2">
    <citation type="journal article" date="2011" name="ISME J.">
        <title>RNA-seq reveals cooperative metabolic interactions between two termite-gut spirochete species in co-culture.</title>
        <authorList>
            <person name="Rosenthal A.Z."/>
            <person name="Matson E.G."/>
            <person name="Eldar A."/>
            <person name="Leadbetter J.R."/>
        </authorList>
    </citation>
    <scope>NUCLEOTIDE SEQUENCE [LARGE SCALE GENOMIC DNA]</scope>
    <source>
        <strain evidence="4">ATCC BAA-887 / DSM 12427 / ZAS-2</strain>
    </source>
</reference>
<evidence type="ECO:0000259" key="2">
    <source>
        <dbReference type="Pfam" id="PF10400"/>
    </source>
</evidence>
<dbReference type="Proteomes" id="UP000009223">
    <property type="component" value="Chromosome"/>
</dbReference>
<dbReference type="eggNOG" id="COG1695">
    <property type="taxonomic scope" value="Bacteria"/>
</dbReference>
<dbReference type="RefSeq" id="WP_015707339.1">
    <property type="nucleotide sequence ID" value="NC_015578.1"/>
</dbReference>
<gene>
    <name evidence="3" type="ordered locus">TREPR_2907</name>
</gene>
<keyword evidence="4" id="KW-1185">Reference proteome</keyword>
<dbReference type="KEGG" id="tpi:TREPR_2907"/>
<dbReference type="HOGENOM" id="CLU_089258_1_3_12"/>
<dbReference type="PANTHER" id="PTHR43252">
    <property type="entry name" value="TRANSCRIPTIONAL REGULATOR YQJI"/>
    <property type="match status" value="1"/>
</dbReference>